<feature type="region of interest" description="Disordered" evidence="1">
    <location>
        <begin position="1"/>
        <end position="38"/>
    </location>
</feature>
<evidence type="ECO:0000256" key="1">
    <source>
        <dbReference type="SAM" id="MobiDB-lite"/>
    </source>
</evidence>
<accession>A0A378VM30</accession>
<dbReference type="Proteomes" id="UP000254193">
    <property type="component" value="Unassembled WGS sequence"/>
</dbReference>
<gene>
    <name evidence="2" type="ORF">NCTC10616_01758</name>
</gene>
<dbReference type="AlphaFoldDB" id="A0A378VM30"/>
<reference evidence="2 3" key="1">
    <citation type="submission" date="2018-06" db="EMBL/GenBank/DDBJ databases">
        <authorList>
            <consortium name="Pathogen Informatics"/>
            <person name="Doyle S."/>
        </authorList>
    </citation>
    <scope>NUCLEOTIDE SEQUENCE [LARGE SCALE GENOMIC DNA]</scope>
    <source>
        <strain evidence="2 3">NCTC10616</strain>
    </source>
</reference>
<protein>
    <submittedName>
        <fullName evidence="2">Uncharacterized protein</fullName>
    </submittedName>
</protein>
<dbReference type="EMBL" id="UGRO01000002">
    <property type="protein sequence ID" value="SUA18043.1"/>
    <property type="molecule type" value="Genomic_DNA"/>
</dbReference>
<organism evidence="2 3">
    <name type="scientific">Neisseria lactamica</name>
    <dbReference type="NCBI Taxonomy" id="486"/>
    <lineage>
        <taxon>Bacteria</taxon>
        <taxon>Pseudomonadati</taxon>
        <taxon>Pseudomonadota</taxon>
        <taxon>Betaproteobacteria</taxon>
        <taxon>Neisseriales</taxon>
        <taxon>Neisseriaceae</taxon>
        <taxon>Neisseria</taxon>
    </lineage>
</organism>
<evidence type="ECO:0000313" key="3">
    <source>
        <dbReference type="Proteomes" id="UP000254193"/>
    </source>
</evidence>
<name>A0A378VM30_NEILA</name>
<feature type="compositionally biased region" description="Polar residues" evidence="1">
    <location>
        <begin position="9"/>
        <end position="38"/>
    </location>
</feature>
<evidence type="ECO:0000313" key="2">
    <source>
        <dbReference type="EMBL" id="SUA18043.1"/>
    </source>
</evidence>
<proteinExistence type="predicted"/>
<keyword evidence="3" id="KW-1185">Reference proteome</keyword>
<sequence length="38" mass="4125">MHPPPRKMNISSKTLSLTPSVSDSIKSFPNSTAIGRKI</sequence>